<keyword evidence="7" id="KW-1185">Reference proteome</keyword>
<dbReference type="InterPro" id="IPR036390">
    <property type="entry name" value="WH_DNA-bd_sf"/>
</dbReference>
<dbReference type="SMART" id="SM00346">
    <property type="entry name" value="HTH_ICLR"/>
    <property type="match status" value="1"/>
</dbReference>
<evidence type="ECO:0000256" key="3">
    <source>
        <dbReference type="ARBA" id="ARBA00023163"/>
    </source>
</evidence>
<dbReference type="GO" id="GO:0003677">
    <property type="term" value="F:DNA binding"/>
    <property type="evidence" value="ECO:0007669"/>
    <property type="project" value="UniProtKB-KW"/>
</dbReference>
<dbReference type="OrthoDB" id="9807558at2"/>
<keyword evidence="3" id="KW-0804">Transcription</keyword>
<gene>
    <name evidence="6" type="ORF">FJU08_07535</name>
</gene>
<dbReference type="GO" id="GO:0045892">
    <property type="term" value="P:negative regulation of DNA-templated transcription"/>
    <property type="evidence" value="ECO:0007669"/>
    <property type="project" value="TreeGrafter"/>
</dbReference>
<comment type="caution">
    <text evidence="6">The sequence shown here is derived from an EMBL/GenBank/DDBJ whole genome shotgun (WGS) entry which is preliminary data.</text>
</comment>
<dbReference type="PANTHER" id="PTHR30136:SF39">
    <property type="entry name" value="TRANSCRIPTIONAL REGULATORY PROTEIN"/>
    <property type="match status" value="1"/>
</dbReference>
<dbReference type="InterPro" id="IPR005471">
    <property type="entry name" value="Tscrpt_reg_IclR_N"/>
</dbReference>
<keyword evidence="1" id="KW-0805">Transcription regulation</keyword>
<evidence type="ECO:0000313" key="6">
    <source>
        <dbReference type="EMBL" id="TPW31594.1"/>
    </source>
</evidence>
<dbReference type="InterPro" id="IPR036388">
    <property type="entry name" value="WH-like_DNA-bd_sf"/>
</dbReference>
<dbReference type="PANTHER" id="PTHR30136">
    <property type="entry name" value="HELIX-TURN-HELIX TRANSCRIPTIONAL REGULATOR, ICLR FAMILY"/>
    <property type="match status" value="1"/>
</dbReference>
<dbReference type="PROSITE" id="PS51078">
    <property type="entry name" value="ICLR_ED"/>
    <property type="match status" value="1"/>
</dbReference>
<dbReference type="RefSeq" id="WP_141148363.1">
    <property type="nucleotide sequence ID" value="NZ_VHLG01000003.1"/>
</dbReference>
<dbReference type="SUPFAM" id="SSF46785">
    <property type="entry name" value="Winged helix' DNA-binding domain"/>
    <property type="match status" value="1"/>
</dbReference>
<dbReference type="GO" id="GO:0003700">
    <property type="term" value="F:DNA-binding transcription factor activity"/>
    <property type="evidence" value="ECO:0007669"/>
    <property type="project" value="TreeGrafter"/>
</dbReference>
<reference evidence="6 7" key="1">
    <citation type="submission" date="2019-06" db="EMBL/GenBank/DDBJ databases">
        <authorList>
            <person name="Li M."/>
        </authorList>
    </citation>
    <scope>NUCLEOTIDE SEQUENCE [LARGE SCALE GENOMIC DNA]</scope>
    <source>
        <strain evidence="6 7">BGMRC2036</strain>
    </source>
</reference>
<dbReference type="InterPro" id="IPR014757">
    <property type="entry name" value="Tscrpt_reg_IclR_C"/>
</dbReference>
<dbReference type="Gene3D" id="1.10.10.10">
    <property type="entry name" value="Winged helix-like DNA-binding domain superfamily/Winged helix DNA-binding domain"/>
    <property type="match status" value="1"/>
</dbReference>
<protein>
    <submittedName>
        <fullName evidence="6">IclR family transcriptional regulator</fullName>
    </submittedName>
</protein>
<dbReference type="EMBL" id="VHLG01000003">
    <property type="protein sequence ID" value="TPW31594.1"/>
    <property type="molecule type" value="Genomic_DNA"/>
</dbReference>
<evidence type="ECO:0000256" key="1">
    <source>
        <dbReference type="ARBA" id="ARBA00023015"/>
    </source>
</evidence>
<evidence type="ECO:0000313" key="7">
    <source>
        <dbReference type="Proteomes" id="UP000318801"/>
    </source>
</evidence>
<organism evidence="6 7">
    <name type="scientific">Martelella alba</name>
    <dbReference type="NCBI Taxonomy" id="2590451"/>
    <lineage>
        <taxon>Bacteria</taxon>
        <taxon>Pseudomonadati</taxon>
        <taxon>Pseudomonadota</taxon>
        <taxon>Alphaproteobacteria</taxon>
        <taxon>Hyphomicrobiales</taxon>
        <taxon>Aurantimonadaceae</taxon>
        <taxon>Martelella</taxon>
    </lineage>
</organism>
<evidence type="ECO:0000256" key="2">
    <source>
        <dbReference type="ARBA" id="ARBA00023125"/>
    </source>
</evidence>
<dbReference type="Proteomes" id="UP000318801">
    <property type="component" value="Unassembled WGS sequence"/>
</dbReference>
<dbReference type="AlphaFoldDB" id="A0A506UF20"/>
<dbReference type="PROSITE" id="PS51077">
    <property type="entry name" value="HTH_ICLR"/>
    <property type="match status" value="1"/>
</dbReference>
<dbReference type="FunFam" id="1.10.10.10:FF:000056">
    <property type="entry name" value="IclR family transcriptional regulator"/>
    <property type="match status" value="1"/>
</dbReference>
<feature type="domain" description="HTH iclR-type" evidence="4">
    <location>
        <begin position="7"/>
        <end position="68"/>
    </location>
</feature>
<evidence type="ECO:0000259" key="4">
    <source>
        <dbReference type="PROSITE" id="PS51077"/>
    </source>
</evidence>
<dbReference type="InterPro" id="IPR029016">
    <property type="entry name" value="GAF-like_dom_sf"/>
</dbReference>
<proteinExistence type="predicted"/>
<feature type="domain" description="IclR-ED" evidence="5">
    <location>
        <begin position="69"/>
        <end position="225"/>
    </location>
</feature>
<dbReference type="Gene3D" id="3.30.450.40">
    <property type="match status" value="2"/>
</dbReference>
<accession>A0A506UF20</accession>
<dbReference type="Pfam" id="PF01614">
    <property type="entry name" value="IclR_C"/>
    <property type="match status" value="2"/>
</dbReference>
<name>A0A506UF20_9HYPH</name>
<sequence length="225" mass="24557">MSEQKGVEAVERALAILDCFSHTPGPLTLAQLARETGLYKSTILRLIVSLERFGHIERDDTGRYRLGNAAWRLGAQYRAGFSLGTALHRTLEDLVEQTAETASFYIRQGDMRICLYRVEPTRAIRHSVAEGVELPINRGASGKVLQAWSEPYPAEFEATREAGYATSHGERNGEVAAVAAPVFDTAGDLRGAITVSGLVTRFDTQTVEKIAGIVRESAARLLIPA</sequence>
<keyword evidence="2" id="KW-0238">DNA-binding</keyword>
<evidence type="ECO:0000259" key="5">
    <source>
        <dbReference type="PROSITE" id="PS51078"/>
    </source>
</evidence>
<dbReference type="SUPFAM" id="SSF55781">
    <property type="entry name" value="GAF domain-like"/>
    <property type="match status" value="1"/>
</dbReference>
<dbReference type="Pfam" id="PF09339">
    <property type="entry name" value="HTH_IclR"/>
    <property type="match status" value="1"/>
</dbReference>
<dbReference type="InterPro" id="IPR050707">
    <property type="entry name" value="HTH_MetabolicPath_Reg"/>
</dbReference>